<evidence type="ECO:0000313" key="1">
    <source>
        <dbReference type="EMBL" id="RIJ34075.1"/>
    </source>
</evidence>
<accession>A0A399RXG5</accession>
<dbReference type="EMBL" id="QWGE01000006">
    <property type="protein sequence ID" value="RIJ34075.1"/>
    <property type="molecule type" value="Genomic_DNA"/>
</dbReference>
<dbReference type="AlphaFoldDB" id="A0A399RXG5"/>
<sequence length="236" mass="26114">MKTLLRLQPSLWLLVLIPFLSGCNQEKDDYISKYCPGSCTIIKGRATINNGSTPLAGVTLLAQWHYSRYLSGSTIRKKAFATTDANGNYELRFLLRDDELQGGYIEVITNLDPEKYTYCQPGDFYYAGELERNTTLERNYALAAKATLELQLSNPDALGPNNSLVVTARYATAPTQGAECEQRIFWPQTTATQLLTVASGTPVTISIARTKNGQQTTENLTVQLQEGETLALPLTF</sequence>
<dbReference type="PROSITE" id="PS51257">
    <property type="entry name" value="PROKAR_LIPOPROTEIN"/>
    <property type="match status" value="1"/>
</dbReference>
<proteinExistence type="predicted"/>
<comment type="caution">
    <text evidence="1">The sequence shown here is derived from an EMBL/GenBank/DDBJ whole genome shotgun (WGS) entry which is preliminary data.</text>
</comment>
<dbReference type="OrthoDB" id="1342421at2"/>
<protein>
    <recommendedName>
        <fullName evidence="3">Carboxypeptidase regulatory-like domain-containing protein</fullName>
    </recommendedName>
</protein>
<evidence type="ECO:0000313" key="2">
    <source>
        <dbReference type="Proteomes" id="UP000266005"/>
    </source>
</evidence>
<dbReference type="RefSeq" id="WP_119433485.1">
    <property type="nucleotide sequence ID" value="NZ_QWGE01000006.1"/>
</dbReference>
<organism evidence="1 2">
    <name type="scientific">Pontibacter oryzae</name>
    <dbReference type="NCBI Taxonomy" id="2304593"/>
    <lineage>
        <taxon>Bacteria</taxon>
        <taxon>Pseudomonadati</taxon>
        <taxon>Bacteroidota</taxon>
        <taxon>Cytophagia</taxon>
        <taxon>Cytophagales</taxon>
        <taxon>Hymenobacteraceae</taxon>
        <taxon>Pontibacter</taxon>
    </lineage>
</organism>
<gene>
    <name evidence="1" type="ORF">D1627_17075</name>
</gene>
<reference evidence="2" key="1">
    <citation type="submission" date="2018-08" db="EMBL/GenBank/DDBJ databases">
        <title>Mucilaginibacter sp. MYSH2.</title>
        <authorList>
            <person name="Seo T."/>
        </authorList>
    </citation>
    <scope>NUCLEOTIDE SEQUENCE [LARGE SCALE GENOMIC DNA]</scope>
    <source>
        <strain evidence="2">KIRAN</strain>
    </source>
</reference>
<dbReference type="Proteomes" id="UP000266005">
    <property type="component" value="Unassembled WGS sequence"/>
</dbReference>
<evidence type="ECO:0008006" key="3">
    <source>
        <dbReference type="Google" id="ProtNLM"/>
    </source>
</evidence>
<keyword evidence="2" id="KW-1185">Reference proteome</keyword>
<name>A0A399RXG5_9BACT</name>